<sequence>MSLKEQLEKFWYKYLTSYTKYPCILADVDINDIDLKKHPFPHVRFEIIEVDTTDLNVIPFNAWKGALIKNYAFQARYMLELNVYYTENFNLDELIYNLSNIYKFSEYISKNKLDGFQFDGIALRDKLKITNVSKYLQEQTTKRIRYQQNFVIHYVDKQEIPEAKYDNIKEVKWEEI</sequence>
<evidence type="ECO:0000313" key="1">
    <source>
        <dbReference type="EMBL" id="DAF53828.1"/>
    </source>
</evidence>
<organism evidence="1">
    <name type="scientific">Myoviridae sp. ctZ2t4</name>
    <dbReference type="NCBI Taxonomy" id="2827693"/>
    <lineage>
        <taxon>Viruses</taxon>
        <taxon>Duplodnaviria</taxon>
        <taxon>Heunggongvirae</taxon>
        <taxon>Uroviricota</taxon>
        <taxon>Caudoviricetes</taxon>
    </lineage>
</organism>
<reference evidence="1" key="1">
    <citation type="journal article" date="2021" name="Proc. Natl. Acad. Sci. U.S.A.">
        <title>A Catalog of Tens of Thousands of Viruses from Human Metagenomes Reveals Hidden Associations with Chronic Diseases.</title>
        <authorList>
            <person name="Tisza M.J."/>
            <person name="Buck C.B."/>
        </authorList>
    </citation>
    <scope>NUCLEOTIDE SEQUENCE</scope>
    <source>
        <strain evidence="1">CtZ2t4</strain>
    </source>
</reference>
<name>A0A8S5SS19_9CAUD</name>
<protein>
    <submittedName>
        <fullName evidence="1">Uncharacterized protein</fullName>
    </submittedName>
</protein>
<proteinExistence type="predicted"/>
<dbReference type="EMBL" id="BK032664">
    <property type="protein sequence ID" value="DAF53828.1"/>
    <property type="molecule type" value="Genomic_DNA"/>
</dbReference>
<accession>A0A8S5SS19</accession>